<gene>
    <name evidence="6" type="ORF">MNBD_GAMMA19-932</name>
</gene>
<organism evidence="6">
    <name type="scientific">hydrothermal vent metagenome</name>
    <dbReference type="NCBI Taxonomy" id="652676"/>
    <lineage>
        <taxon>unclassified sequences</taxon>
        <taxon>metagenomes</taxon>
        <taxon>ecological metagenomes</taxon>
    </lineage>
</organism>
<evidence type="ECO:0000313" key="6">
    <source>
        <dbReference type="EMBL" id="VAW98401.1"/>
    </source>
</evidence>
<dbReference type="PANTHER" id="PTHR30026">
    <property type="entry name" value="OUTER MEMBRANE PROTEIN TOLC"/>
    <property type="match status" value="1"/>
</dbReference>
<dbReference type="EMBL" id="UOFV01000141">
    <property type="protein sequence ID" value="VAW98401.1"/>
    <property type="molecule type" value="Genomic_DNA"/>
</dbReference>
<protein>
    <recommendedName>
        <fullName evidence="7">TolC family protein</fullName>
    </recommendedName>
</protein>
<evidence type="ECO:0008006" key="7">
    <source>
        <dbReference type="Google" id="ProtNLM"/>
    </source>
</evidence>
<keyword evidence="3" id="KW-0812">Transmembrane</keyword>
<dbReference type="Gene3D" id="1.20.1600.10">
    <property type="entry name" value="Outer membrane efflux proteins (OEP)"/>
    <property type="match status" value="1"/>
</dbReference>
<evidence type="ECO:0000256" key="5">
    <source>
        <dbReference type="ARBA" id="ARBA00023237"/>
    </source>
</evidence>
<dbReference type="PANTHER" id="PTHR30026:SF20">
    <property type="entry name" value="OUTER MEMBRANE PROTEIN TOLC"/>
    <property type="match status" value="1"/>
</dbReference>
<reference evidence="6" key="1">
    <citation type="submission" date="2018-06" db="EMBL/GenBank/DDBJ databases">
        <authorList>
            <person name="Zhirakovskaya E."/>
        </authorList>
    </citation>
    <scope>NUCLEOTIDE SEQUENCE</scope>
</reference>
<keyword evidence="4" id="KW-0472">Membrane</keyword>
<dbReference type="GO" id="GO:1990281">
    <property type="term" value="C:efflux pump complex"/>
    <property type="evidence" value="ECO:0007669"/>
    <property type="project" value="TreeGrafter"/>
</dbReference>
<dbReference type="GO" id="GO:0015288">
    <property type="term" value="F:porin activity"/>
    <property type="evidence" value="ECO:0007669"/>
    <property type="project" value="TreeGrafter"/>
</dbReference>
<proteinExistence type="predicted"/>
<name>A0A3B1A2U2_9ZZZZ</name>
<evidence type="ECO:0000256" key="3">
    <source>
        <dbReference type="ARBA" id="ARBA00022692"/>
    </source>
</evidence>
<keyword evidence="5" id="KW-0998">Cell outer membrane</keyword>
<dbReference type="SUPFAM" id="SSF56954">
    <property type="entry name" value="Outer membrane efflux proteins (OEP)"/>
    <property type="match status" value="1"/>
</dbReference>
<accession>A0A3B1A2U2</accession>
<keyword evidence="2" id="KW-1134">Transmembrane beta strand</keyword>
<dbReference type="GO" id="GO:0009279">
    <property type="term" value="C:cell outer membrane"/>
    <property type="evidence" value="ECO:0007669"/>
    <property type="project" value="UniProtKB-SubCell"/>
</dbReference>
<evidence type="ECO:0000256" key="4">
    <source>
        <dbReference type="ARBA" id="ARBA00023136"/>
    </source>
</evidence>
<sequence>MKNRQHLRNISVGFCMIAVIGTPIPLLADTVEIDNIGLNEYLQRVKANHPFFIQQNLNHEIEQAQQDRYLGDEDWVIKANPGYRHEERSASIAFVAEEQDNLTLNAGLERRFWLNGSSLSIDYNYYKLEQQFAVPIGSFAEHSNGLSVSYSIPLMKNKGGVLSRLDYELQAYNIDLSKVNSTENQERFLEQQGLMFLDWVFVTEQRLIAKTRLALADEELIRTKKKRRSRLVAEVDVLRARDAVINAKQNLSTIKSQWRAIQAELATQSASLDLYQMEPALDLYTLKPAPLLEQALSVLKHNARELQAFDVRLAQTERLQNGYDNQKEPELNLVLGGGLRSEAGDLSGSAKFDQPQYMISVNFRYPLGQRTATADLNRARLQKRQIREAKNSAFRQLEAQLRNLVVQLTELSEIIELNKEQIEVARLRTQEELKRHNQGRSELSFVIQSRDNEQNAQLIYAANAANYQKLWLRFEALTDALLPGSDRI</sequence>
<comment type="subcellular location">
    <subcellularLocation>
        <location evidence="1">Cell outer membrane</location>
    </subcellularLocation>
</comment>
<dbReference type="InterPro" id="IPR051906">
    <property type="entry name" value="TolC-like"/>
</dbReference>
<dbReference type="AlphaFoldDB" id="A0A3B1A2U2"/>
<evidence type="ECO:0000256" key="1">
    <source>
        <dbReference type="ARBA" id="ARBA00004442"/>
    </source>
</evidence>
<evidence type="ECO:0000256" key="2">
    <source>
        <dbReference type="ARBA" id="ARBA00022452"/>
    </source>
</evidence>
<dbReference type="GO" id="GO:0015562">
    <property type="term" value="F:efflux transmembrane transporter activity"/>
    <property type="evidence" value="ECO:0007669"/>
    <property type="project" value="InterPro"/>
</dbReference>